<name>T1JX43_TETUR</name>
<proteinExistence type="predicted"/>
<keyword evidence="1" id="KW-1133">Transmembrane helix</keyword>
<dbReference type="HOGENOM" id="CLU_1930208_0_0_1"/>
<evidence type="ECO:0000313" key="2">
    <source>
        <dbReference type="EnsemblMetazoa" id="tetur02g10630.1"/>
    </source>
</evidence>
<dbReference type="EnsemblMetazoa" id="tetur02g10630.1">
    <property type="protein sequence ID" value="tetur02g10630.1"/>
    <property type="gene ID" value="tetur02g10630"/>
</dbReference>
<dbReference type="AlphaFoldDB" id="T1JX43"/>
<keyword evidence="3" id="KW-1185">Reference proteome</keyword>
<keyword evidence="1" id="KW-0812">Transmembrane</keyword>
<evidence type="ECO:0000256" key="1">
    <source>
        <dbReference type="SAM" id="Phobius"/>
    </source>
</evidence>
<reference evidence="2" key="2">
    <citation type="submission" date="2015-06" db="UniProtKB">
        <authorList>
            <consortium name="EnsemblMetazoa"/>
        </authorList>
    </citation>
    <scope>IDENTIFICATION</scope>
</reference>
<evidence type="ECO:0000313" key="3">
    <source>
        <dbReference type="Proteomes" id="UP000015104"/>
    </source>
</evidence>
<organism evidence="2 3">
    <name type="scientific">Tetranychus urticae</name>
    <name type="common">Two-spotted spider mite</name>
    <dbReference type="NCBI Taxonomy" id="32264"/>
    <lineage>
        <taxon>Eukaryota</taxon>
        <taxon>Metazoa</taxon>
        <taxon>Ecdysozoa</taxon>
        <taxon>Arthropoda</taxon>
        <taxon>Chelicerata</taxon>
        <taxon>Arachnida</taxon>
        <taxon>Acari</taxon>
        <taxon>Acariformes</taxon>
        <taxon>Trombidiformes</taxon>
        <taxon>Prostigmata</taxon>
        <taxon>Eleutherengona</taxon>
        <taxon>Raphignathae</taxon>
        <taxon>Tetranychoidea</taxon>
        <taxon>Tetranychidae</taxon>
        <taxon>Tetranychus</taxon>
    </lineage>
</organism>
<dbReference type="EMBL" id="CAEY01000824">
    <property type="status" value="NOT_ANNOTATED_CDS"/>
    <property type="molecule type" value="Genomic_DNA"/>
</dbReference>
<sequence>MHIKFHSRFIPLVYITNCKEVTENSYTKCCDMTIARHVILDNQFEKSNLNILFRETIFAEPSRVGEKLTRQFQFSNIFSLKPALVLNLVIWLLGILVFFKLFCYIGKCLDSKYCPLKSVKRFERNRYEALN</sequence>
<reference evidence="3" key="1">
    <citation type="submission" date="2011-08" db="EMBL/GenBank/DDBJ databases">
        <authorList>
            <person name="Rombauts S."/>
        </authorList>
    </citation>
    <scope>NUCLEOTIDE SEQUENCE</scope>
    <source>
        <strain evidence="3">London</strain>
    </source>
</reference>
<protein>
    <submittedName>
        <fullName evidence="2">Uncharacterized protein</fullName>
    </submittedName>
</protein>
<keyword evidence="1" id="KW-0472">Membrane</keyword>
<feature type="transmembrane region" description="Helical" evidence="1">
    <location>
        <begin position="83"/>
        <end position="102"/>
    </location>
</feature>
<dbReference type="Proteomes" id="UP000015104">
    <property type="component" value="Unassembled WGS sequence"/>
</dbReference>
<accession>T1JX43</accession>